<evidence type="ECO:0000313" key="8">
    <source>
        <dbReference type="EMBL" id="WXB11787.1"/>
    </source>
</evidence>
<feature type="transmembrane region" description="Helical" evidence="6">
    <location>
        <begin position="385"/>
        <end position="409"/>
    </location>
</feature>
<feature type="transmembrane region" description="Helical" evidence="6">
    <location>
        <begin position="327"/>
        <end position="347"/>
    </location>
</feature>
<reference evidence="8 9" key="1">
    <citation type="submission" date="2021-12" db="EMBL/GenBank/DDBJ databases">
        <title>Discovery of the Pendulisporaceae a myxobacterial family with distinct sporulation behavior and unique specialized metabolism.</title>
        <authorList>
            <person name="Garcia R."/>
            <person name="Popoff A."/>
            <person name="Bader C.D."/>
            <person name="Loehr J."/>
            <person name="Walesch S."/>
            <person name="Walt C."/>
            <person name="Boldt J."/>
            <person name="Bunk B."/>
            <person name="Haeckl F.J.F.P.J."/>
            <person name="Gunesch A.P."/>
            <person name="Birkelbach J."/>
            <person name="Nuebel U."/>
            <person name="Pietschmann T."/>
            <person name="Bach T."/>
            <person name="Mueller R."/>
        </authorList>
    </citation>
    <scope>NUCLEOTIDE SEQUENCE [LARGE SCALE GENOMIC DNA]</scope>
    <source>
        <strain evidence="8 9">MSr11954</strain>
    </source>
</reference>
<dbReference type="Gene3D" id="1.20.1250.20">
    <property type="entry name" value="MFS general substrate transporter like domains"/>
    <property type="match status" value="1"/>
</dbReference>
<dbReference type="InterPro" id="IPR011701">
    <property type="entry name" value="MFS"/>
</dbReference>
<feature type="compositionally biased region" description="Basic and acidic residues" evidence="5">
    <location>
        <begin position="501"/>
        <end position="520"/>
    </location>
</feature>
<feature type="transmembrane region" description="Helical" evidence="6">
    <location>
        <begin position="154"/>
        <end position="178"/>
    </location>
</feature>
<evidence type="ECO:0000256" key="5">
    <source>
        <dbReference type="SAM" id="MobiDB-lite"/>
    </source>
</evidence>
<feature type="transmembrane region" description="Helical" evidence="6">
    <location>
        <begin position="463"/>
        <end position="483"/>
    </location>
</feature>
<feature type="transmembrane region" description="Helical" evidence="6">
    <location>
        <begin position="246"/>
        <end position="267"/>
    </location>
</feature>
<evidence type="ECO:0000313" key="9">
    <source>
        <dbReference type="Proteomes" id="UP001370348"/>
    </source>
</evidence>
<dbReference type="Proteomes" id="UP001370348">
    <property type="component" value="Chromosome"/>
</dbReference>
<feature type="transmembrane region" description="Helical" evidence="6">
    <location>
        <begin position="64"/>
        <end position="84"/>
    </location>
</feature>
<evidence type="ECO:0000259" key="7">
    <source>
        <dbReference type="PROSITE" id="PS50850"/>
    </source>
</evidence>
<evidence type="ECO:0000256" key="4">
    <source>
        <dbReference type="ARBA" id="ARBA00023136"/>
    </source>
</evidence>
<evidence type="ECO:0000256" key="1">
    <source>
        <dbReference type="ARBA" id="ARBA00004141"/>
    </source>
</evidence>
<dbReference type="InterPro" id="IPR036259">
    <property type="entry name" value="MFS_trans_sf"/>
</dbReference>
<dbReference type="InterPro" id="IPR020846">
    <property type="entry name" value="MFS_dom"/>
</dbReference>
<evidence type="ECO:0000256" key="6">
    <source>
        <dbReference type="SAM" id="Phobius"/>
    </source>
</evidence>
<dbReference type="PROSITE" id="PS50850">
    <property type="entry name" value="MFS"/>
    <property type="match status" value="1"/>
</dbReference>
<dbReference type="SUPFAM" id="SSF103473">
    <property type="entry name" value="MFS general substrate transporter"/>
    <property type="match status" value="1"/>
</dbReference>
<keyword evidence="9" id="KW-1185">Reference proteome</keyword>
<dbReference type="RefSeq" id="WP_394821407.1">
    <property type="nucleotide sequence ID" value="NZ_CP089984.1"/>
</dbReference>
<feature type="domain" description="Major facilitator superfamily (MFS) profile" evidence="7">
    <location>
        <begin position="30"/>
        <end position="487"/>
    </location>
</feature>
<keyword evidence="4 6" id="KW-0472">Membrane</keyword>
<feature type="transmembrane region" description="Helical" evidence="6">
    <location>
        <begin position="421"/>
        <end position="443"/>
    </location>
</feature>
<accession>A0ABZ2LS66</accession>
<evidence type="ECO:0000256" key="3">
    <source>
        <dbReference type="ARBA" id="ARBA00022989"/>
    </source>
</evidence>
<keyword evidence="3 6" id="KW-1133">Transmembrane helix</keyword>
<feature type="region of interest" description="Disordered" evidence="5">
    <location>
        <begin position="490"/>
        <end position="534"/>
    </location>
</feature>
<dbReference type="Gene3D" id="1.20.1720.10">
    <property type="entry name" value="Multidrug resistance protein D"/>
    <property type="match status" value="1"/>
</dbReference>
<feature type="transmembrane region" description="Helical" evidence="6">
    <location>
        <begin position="190"/>
        <end position="209"/>
    </location>
</feature>
<feature type="region of interest" description="Disordered" evidence="5">
    <location>
        <begin position="1"/>
        <end position="24"/>
    </location>
</feature>
<gene>
    <name evidence="8" type="ORF">LZC94_28500</name>
</gene>
<feature type="transmembrane region" description="Helical" evidence="6">
    <location>
        <begin position="354"/>
        <end position="373"/>
    </location>
</feature>
<feature type="transmembrane region" description="Helical" evidence="6">
    <location>
        <begin position="121"/>
        <end position="142"/>
    </location>
</feature>
<evidence type="ECO:0000256" key="2">
    <source>
        <dbReference type="ARBA" id="ARBA00022692"/>
    </source>
</evidence>
<feature type="transmembrane region" description="Helical" evidence="6">
    <location>
        <begin position="29"/>
        <end position="52"/>
    </location>
</feature>
<dbReference type="Pfam" id="PF07690">
    <property type="entry name" value="MFS_1"/>
    <property type="match status" value="1"/>
</dbReference>
<dbReference type="PANTHER" id="PTHR42718:SF39">
    <property type="entry name" value="ACTINORHODIN TRANSPORTER-RELATED"/>
    <property type="match status" value="1"/>
</dbReference>
<dbReference type="PANTHER" id="PTHR42718">
    <property type="entry name" value="MAJOR FACILITATOR SUPERFAMILY MULTIDRUG TRANSPORTER MFSC"/>
    <property type="match status" value="1"/>
</dbReference>
<feature type="transmembrane region" description="Helical" evidence="6">
    <location>
        <begin position="221"/>
        <end position="240"/>
    </location>
</feature>
<keyword evidence="2 6" id="KW-0812">Transmembrane</keyword>
<protein>
    <submittedName>
        <fullName evidence="8">MFS transporter</fullName>
    </submittedName>
</protein>
<feature type="transmembrane region" description="Helical" evidence="6">
    <location>
        <begin position="96"/>
        <end position="115"/>
    </location>
</feature>
<dbReference type="EMBL" id="CP089984">
    <property type="protein sequence ID" value="WXB11787.1"/>
    <property type="molecule type" value="Genomic_DNA"/>
</dbReference>
<name>A0ABZ2LS66_9BACT</name>
<organism evidence="8 9">
    <name type="scientific">Pendulispora albinea</name>
    <dbReference type="NCBI Taxonomy" id="2741071"/>
    <lineage>
        <taxon>Bacteria</taxon>
        <taxon>Pseudomonadati</taxon>
        <taxon>Myxococcota</taxon>
        <taxon>Myxococcia</taxon>
        <taxon>Myxococcales</taxon>
        <taxon>Sorangiineae</taxon>
        <taxon>Pendulisporaceae</taxon>
        <taxon>Pendulispora</taxon>
    </lineage>
</organism>
<feature type="compositionally biased region" description="Gly residues" evidence="5">
    <location>
        <begin position="523"/>
        <end position="534"/>
    </location>
</feature>
<sequence>MTNEASQQRQHVQHVQPPQPPQQTRGTGLLLAVLLGGQAMANVDIAIVNVAVPSIERSLHTTGGQTTAVVAGYTLAYAILLSTGARLGGMLGHGRVFLWGVGAFTAASLACGAASGPASLILARIGQGAAAAFMVPQVLVGIHNHFEGQKRARAIGYYAVALSASAAFGQAMSGFLIAANVFGSGWRSVFLVNVPIGILLIAAGARRLGAERGHGAQGFDGWGVLTFSVAMALVVAPVVFGRDMGWGPTTWICLGASVPAFGAFIAIERGVSVRGGRPLLDLGIVARPEVAFGLLSQAAVTATYFSLLFVLALYLQRGLGKAPEYSGLALVPWVLAFGVAGPVLSRIPRRVGRFSPVVGCLLLTMAFASISWSTRSERAGDDLRLLALLGLGGLGLGTTFSGQIANLTAAVPVGNASDLSGLFNTMAQVAACVGVAVFGTLYFTVETRATTSAIPSASSAFSTVAASLAAMAMLGAIAAYLSVRRPMESAGDRSPSAFNPDTHDNLTRDERKRASDERSRKAIGGGVGGADSQT</sequence>
<comment type="subcellular location">
    <subcellularLocation>
        <location evidence="1">Membrane</location>
        <topology evidence="1">Multi-pass membrane protein</topology>
    </subcellularLocation>
</comment>
<feature type="transmembrane region" description="Helical" evidence="6">
    <location>
        <begin position="290"/>
        <end position="315"/>
    </location>
</feature>
<proteinExistence type="predicted"/>
<dbReference type="CDD" id="cd17321">
    <property type="entry name" value="MFS_MMR_MDR_like"/>
    <property type="match status" value="1"/>
</dbReference>
<feature type="compositionally biased region" description="Low complexity" evidence="5">
    <location>
        <begin position="7"/>
        <end position="24"/>
    </location>
</feature>